<protein>
    <submittedName>
        <fullName evidence="2">Uncharacterized protein</fullName>
    </submittedName>
</protein>
<evidence type="ECO:0000313" key="2">
    <source>
        <dbReference type="EMBL" id="GFO21273.1"/>
    </source>
</evidence>
<evidence type="ECO:0000313" key="3">
    <source>
        <dbReference type="Proteomes" id="UP000735302"/>
    </source>
</evidence>
<dbReference type="Proteomes" id="UP000735302">
    <property type="component" value="Unassembled WGS sequence"/>
</dbReference>
<feature type="region of interest" description="Disordered" evidence="1">
    <location>
        <begin position="11"/>
        <end position="54"/>
    </location>
</feature>
<reference evidence="2 3" key="1">
    <citation type="journal article" date="2021" name="Elife">
        <title>Chloroplast acquisition without the gene transfer in kleptoplastic sea slugs, Plakobranchus ocellatus.</title>
        <authorList>
            <person name="Maeda T."/>
            <person name="Takahashi S."/>
            <person name="Yoshida T."/>
            <person name="Shimamura S."/>
            <person name="Takaki Y."/>
            <person name="Nagai Y."/>
            <person name="Toyoda A."/>
            <person name="Suzuki Y."/>
            <person name="Arimoto A."/>
            <person name="Ishii H."/>
            <person name="Satoh N."/>
            <person name="Nishiyama T."/>
            <person name="Hasebe M."/>
            <person name="Maruyama T."/>
            <person name="Minagawa J."/>
            <person name="Obokata J."/>
            <person name="Shigenobu S."/>
        </authorList>
    </citation>
    <scope>NUCLEOTIDE SEQUENCE [LARGE SCALE GENOMIC DNA]</scope>
</reference>
<feature type="compositionally biased region" description="Basic and acidic residues" evidence="1">
    <location>
        <begin position="11"/>
        <end position="24"/>
    </location>
</feature>
<feature type="compositionally biased region" description="Acidic residues" evidence="1">
    <location>
        <begin position="25"/>
        <end position="54"/>
    </location>
</feature>
<gene>
    <name evidence="2" type="ORF">PoB_004777800</name>
</gene>
<keyword evidence="3" id="KW-1185">Reference proteome</keyword>
<name>A0AAV4BQ82_9GAST</name>
<comment type="caution">
    <text evidence="2">The sequence shown here is derived from an EMBL/GenBank/DDBJ whole genome shotgun (WGS) entry which is preliminary data.</text>
</comment>
<dbReference type="EMBL" id="BLXT01005251">
    <property type="protein sequence ID" value="GFO21273.1"/>
    <property type="molecule type" value="Genomic_DNA"/>
</dbReference>
<proteinExistence type="predicted"/>
<dbReference type="AlphaFoldDB" id="A0AAV4BQ82"/>
<evidence type="ECO:0000256" key="1">
    <source>
        <dbReference type="SAM" id="MobiDB-lite"/>
    </source>
</evidence>
<organism evidence="2 3">
    <name type="scientific">Plakobranchus ocellatus</name>
    <dbReference type="NCBI Taxonomy" id="259542"/>
    <lineage>
        <taxon>Eukaryota</taxon>
        <taxon>Metazoa</taxon>
        <taxon>Spiralia</taxon>
        <taxon>Lophotrochozoa</taxon>
        <taxon>Mollusca</taxon>
        <taxon>Gastropoda</taxon>
        <taxon>Heterobranchia</taxon>
        <taxon>Euthyneura</taxon>
        <taxon>Panpulmonata</taxon>
        <taxon>Sacoglossa</taxon>
        <taxon>Placobranchoidea</taxon>
        <taxon>Plakobranchidae</taxon>
        <taxon>Plakobranchus</taxon>
    </lineage>
</organism>
<accession>A0AAV4BQ82</accession>
<sequence>MVLVYYNLHKYQDREKENEEKEVLREEEEGAEDNEKETEADLYDEEDGGDDETGEMMIIMKPADATVSALVCPSQNMQQSESGVAYRTFSIGLSQPEDTTVESGVAYRTFSIGLSQPEDATV</sequence>